<evidence type="ECO:0000259" key="4">
    <source>
        <dbReference type="PROSITE" id="PS51194"/>
    </source>
</evidence>
<dbReference type="SMART" id="SM00487">
    <property type="entry name" value="DEXDc"/>
    <property type="match status" value="1"/>
</dbReference>
<dbReference type="OrthoDB" id="9815222at2"/>
<dbReference type="Proteomes" id="UP000031643">
    <property type="component" value="Chromosome"/>
</dbReference>
<dbReference type="InterPro" id="IPR052511">
    <property type="entry name" value="ATP-dep_Helicase"/>
</dbReference>
<proteinExistence type="predicted"/>
<gene>
    <name evidence="5" type="ORF">GL4_1110</name>
</gene>
<keyword evidence="5" id="KW-0378">Hydrolase</keyword>
<evidence type="ECO:0000313" key="5">
    <source>
        <dbReference type="EMBL" id="BAQ16568.1"/>
    </source>
</evidence>
<accession>A0A0A8K0R5</accession>
<dbReference type="InterPro" id="IPR027417">
    <property type="entry name" value="P-loop_NTPase"/>
</dbReference>
<protein>
    <submittedName>
        <fullName evidence="5">ATP-dependent helicase</fullName>
    </submittedName>
</protein>
<dbReference type="PANTHER" id="PTHR47962:SF5">
    <property type="entry name" value="ATP-DEPENDENT HELICASE LHR-RELATED"/>
    <property type="match status" value="1"/>
</dbReference>
<dbReference type="GO" id="GO:0004386">
    <property type="term" value="F:helicase activity"/>
    <property type="evidence" value="ECO:0007669"/>
    <property type="project" value="UniProtKB-KW"/>
</dbReference>
<evidence type="ECO:0000256" key="1">
    <source>
        <dbReference type="ARBA" id="ARBA00022741"/>
    </source>
</evidence>
<feature type="domain" description="Helicase ATP-binding" evidence="3">
    <location>
        <begin position="43"/>
        <end position="222"/>
    </location>
</feature>
<keyword evidence="6" id="KW-1185">Reference proteome</keyword>
<dbReference type="PROSITE" id="PS51192">
    <property type="entry name" value="HELICASE_ATP_BIND_1"/>
    <property type="match status" value="1"/>
</dbReference>
<dbReference type="Pfam" id="PF00270">
    <property type="entry name" value="DEAD"/>
    <property type="match status" value="1"/>
</dbReference>
<keyword evidence="5" id="KW-0347">Helicase</keyword>
<dbReference type="InterPro" id="IPR001650">
    <property type="entry name" value="Helicase_C-like"/>
</dbReference>
<reference evidence="5 6" key="1">
    <citation type="submission" date="2014-09" db="EMBL/GenBank/DDBJ databases">
        <title>Genome sequencing of Methyloceanibacter caenitepidi Gela4.</title>
        <authorList>
            <person name="Takeuchi M."/>
            <person name="Susumu S."/>
            <person name="Kamagata Y."/>
            <person name="Oshima K."/>
            <person name="Hattori M."/>
            <person name="Iwasaki W."/>
        </authorList>
    </citation>
    <scope>NUCLEOTIDE SEQUENCE [LARGE SCALE GENOMIC DNA]</scope>
    <source>
        <strain evidence="5 6">Gela4</strain>
    </source>
</reference>
<dbReference type="AlphaFoldDB" id="A0A0A8K0R5"/>
<dbReference type="KEGG" id="mcg:GL4_1110"/>
<evidence type="ECO:0000259" key="3">
    <source>
        <dbReference type="PROSITE" id="PS51192"/>
    </source>
</evidence>
<dbReference type="RefSeq" id="WP_045365338.1">
    <property type="nucleotide sequence ID" value="NZ_AP014648.1"/>
</dbReference>
<keyword evidence="1" id="KW-0547">Nucleotide-binding</keyword>
<dbReference type="InterPro" id="IPR014001">
    <property type="entry name" value="Helicase_ATP-bd"/>
</dbReference>
<keyword evidence="2" id="KW-0067">ATP-binding</keyword>
<evidence type="ECO:0000256" key="2">
    <source>
        <dbReference type="ARBA" id="ARBA00022840"/>
    </source>
</evidence>
<dbReference type="GO" id="GO:0005524">
    <property type="term" value="F:ATP binding"/>
    <property type="evidence" value="ECO:0007669"/>
    <property type="project" value="UniProtKB-KW"/>
</dbReference>
<organism evidence="5 6">
    <name type="scientific">Methyloceanibacter caenitepidi</name>
    <dbReference type="NCBI Taxonomy" id="1384459"/>
    <lineage>
        <taxon>Bacteria</taxon>
        <taxon>Pseudomonadati</taxon>
        <taxon>Pseudomonadota</taxon>
        <taxon>Alphaproteobacteria</taxon>
        <taxon>Hyphomicrobiales</taxon>
        <taxon>Hyphomicrobiaceae</taxon>
        <taxon>Methyloceanibacter</taxon>
    </lineage>
</organism>
<dbReference type="Gene3D" id="3.40.50.300">
    <property type="entry name" value="P-loop containing nucleotide triphosphate hydrolases"/>
    <property type="match status" value="2"/>
</dbReference>
<dbReference type="GO" id="GO:0003677">
    <property type="term" value="F:DNA binding"/>
    <property type="evidence" value="ECO:0007669"/>
    <property type="project" value="TreeGrafter"/>
</dbReference>
<dbReference type="SMART" id="SM00490">
    <property type="entry name" value="HELICc"/>
    <property type="match status" value="1"/>
</dbReference>
<dbReference type="PANTHER" id="PTHR47962">
    <property type="entry name" value="ATP-DEPENDENT HELICASE LHR-RELATED-RELATED"/>
    <property type="match status" value="1"/>
</dbReference>
<dbReference type="CDD" id="cd17922">
    <property type="entry name" value="DEXHc_LHR-like"/>
    <property type="match status" value="1"/>
</dbReference>
<dbReference type="InterPro" id="IPR011545">
    <property type="entry name" value="DEAD/DEAH_box_helicase_dom"/>
</dbReference>
<sequence length="749" mass="82028">MTTSPLSDSESASSFDRLHAEIRRWIWEQQWAELRDVQNRTISAVLDENADILIAASTAAGKTEAAFLPILTQVADRMERGFSVLYVSPLKALINDQFRRLDQLCERLGVEVVRWHGDASQAAKQRARRNPRGLILITPESIEAMLIRRPNDAKAMLGSLSYIVVDELHAFLNGPRGLHLSSLLRRIDALSSNRARRLGLSATIGDLERAAAWLNPNDPSLVSIVEAAGDSPELRLQIRAYTDPADADDVDGIEDEAKPVALDRIADHLFATLRGSNNLAFAGSRRRVEAVADRLRTRSDLAHVPNEFFPHHGSLSKELREELELRLKQGELPTTAVATTTLELGIDIGSVTSIAQVGAPRSMSSLRQRLGRSGRRSGVPAILRIYAREQLLSKDADPIDRLRLDVVRSVAAVRLLVERFVEAPCADAAVATVVLHQTLSLITQLGGSRAEALYDAICGIGPMSVMTKRDYAELLRGMASPEHRLLEQAPDGTIMLGETGERLVASRDFYAIFSTDQEWRLVFGARSLGTIPISNAVGIGVIVTFAGQRWRIVDVDDRSKVLEVQRHRAGRIPSFESLFIEPVHDRLSATMRTVLASHDLPPYLDKDATALLGEGRGAYAELKLASKSLIASGRDTHVLTWRGTEMNSVLGVAFLAAGLDCSILDVGVTVVDTHPEIVCEILRQLAAKPPDISDIVEFVENLQTEKFDEMVPEPVLRRMWVEGHRRAADGLAELAAGLAGSGAARGPQS</sequence>
<dbReference type="Pfam" id="PF00271">
    <property type="entry name" value="Helicase_C"/>
    <property type="match status" value="1"/>
</dbReference>
<dbReference type="HOGENOM" id="CLU_002025_2_1_5"/>
<name>A0A0A8K0R5_9HYPH</name>
<evidence type="ECO:0000313" key="6">
    <source>
        <dbReference type="Proteomes" id="UP000031643"/>
    </source>
</evidence>
<dbReference type="EMBL" id="AP014648">
    <property type="protein sequence ID" value="BAQ16568.1"/>
    <property type="molecule type" value="Genomic_DNA"/>
</dbReference>
<feature type="domain" description="Helicase C-terminal" evidence="4">
    <location>
        <begin position="264"/>
        <end position="422"/>
    </location>
</feature>
<dbReference type="SUPFAM" id="SSF52540">
    <property type="entry name" value="P-loop containing nucleoside triphosphate hydrolases"/>
    <property type="match status" value="1"/>
</dbReference>
<dbReference type="GO" id="GO:0016887">
    <property type="term" value="F:ATP hydrolysis activity"/>
    <property type="evidence" value="ECO:0007669"/>
    <property type="project" value="TreeGrafter"/>
</dbReference>
<dbReference type="PROSITE" id="PS51194">
    <property type="entry name" value="HELICASE_CTER"/>
    <property type="match status" value="1"/>
</dbReference>
<dbReference type="STRING" id="1384459.GL4_1110"/>